<dbReference type="NCBIfam" id="TIGR02532">
    <property type="entry name" value="IV_pilin_GFxxxE"/>
    <property type="match status" value="1"/>
</dbReference>
<comment type="caution">
    <text evidence="12">The sequence shown here is derived from an EMBL/GenBank/DDBJ whole genome shotgun (WGS) entry which is preliminary data.</text>
</comment>
<dbReference type="GO" id="GO:0015628">
    <property type="term" value="P:protein secretion by the type II secretion system"/>
    <property type="evidence" value="ECO:0007669"/>
    <property type="project" value="InterPro"/>
</dbReference>
<keyword evidence="7" id="KW-1133">Transmembrane helix</keyword>
<gene>
    <name evidence="12" type="ORF">C1E24_11620</name>
</gene>
<dbReference type="InterPro" id="IPR045584">
    <property type="entry name" value="Pilin-like"/>
</dbReference>
<dbReference type="Pfam" id="PF07963">
    <property type="entry name" value="N_methyl"/>
    <property type="match status" value="1"/>
</dbReference>
<evidence type="ECO:0000256" key="2">
    <source>
        <dbReference type="ARBA" id="ARBA00021549"/>
    </source>
</evidence>
<evidence type="ECO:0000256" key="3">
    <source>
        <dbReference type="ARBA" id="ARBA00022475"/>
    </source>
</evidence>
<evidence type="ECO:0000256" key="1">
    <source>
        <dbReference type="ARBA" id="ARBA00004377"/>
    </source>
</evidence>
<keyword evidence="3" id="KW-1003">Cell membrane</keyword>
<comment type="similarity">
    <text evidence="9">Belongs to the GSP H family.</text>
</comment>
<evidence type="ECO:0000256" key="6">
    <source>
        <dbReference type="ARBA" id="ARBA00022692"/>
    </source>
</evidence>
<organism evidence="12 13">
    <name type="scientific">Pseudoalteromonas phenolica</name>
    <dbReference type="NCBI Taxonomy" id="161398"/>
    <lineage>
        <taxon>Bacteria</taxon>
        <taxon>Pseudomonadati</taxon>
        <taxon>Pseudomonadota</taxon>
        <taxon>Gammaproteobacteria</taxon>
        <taxon>Alteromonadales</taxon>
        <taxon>Pseudoalteromonadaceae</taxon>
        <taxon>Pseudoalteromonas</taxon>
    </lineage>
</organism>
<evidence type="ECO:0000256" key="5">
    <source>
        <dbReference type="ARBA" id="ARBA00022519"/>
    </source>
</evidence>
<dbReference type="Gene3D" id="3.55.40.10">
    <property type="entry name" value="minor pseudopilin epsh domain"/>
    <property type="match status" value="1"/>
</dbReference>
<evidence type="ECO:0000256" key="4">
    <source>
        <dbReference type="ARBA" id="ARBA00022481"/>
    </source>
</evidence>
<keyword evidence="4" id="KW-0488">Methylation</keyword>
<dbReference type="OrthoDB" id="7056613at2"/>
<keyword evidence="6" id="KW-0812">Transmembrane</keyword>
<evidence type="ECO:0000256" key="8">
    <source>
        <dbReference type="ARBA" id="ARBA00023136"/>
    </source>
</evidence>
<evidence type="ECO:0000313" key="12">
    <source>
        <dbReference type="EMBL" id="TLX46898.1"/>
    </source>
</evidence>
<dbReference type="AlphaFoldDB" id="A0A5R9Q171"/>
<dbReference type="EMBL" id="PPSW01000016">
    <property type="protein sequence ID" value="TLX46898.1"/>
    <property type="molecule type" value="Genomic_DNA"/>
</dbReference>
<proteinExistence type="inferred from homology"/>
<dbReference type="GO" id="GO:0005886">
    <property type="term" value="C:plasma membrane"/>
    <property type="evidence" value="ECO:0007669"/>
    <property type="project" value="UniProtKB-SubCell"/>
</dbReference>
<feature type="domain" description="General secretion pathway GspH" evidence="11">
    <location>
        <begin position="47"/>
        <end position="101"/>
    </location>
</feature>
<reference evidence="12 13" key="1">
    <citation type="submission" date="2018-01" db="EMBL/GenBank/DDBJ databases">
        <title>Co-occurrence of chitin degradation, pigmentation and bioactivity in marine Pseudoalteromonas.</title>
        <authorList>
            <person name="Paulsen S."/>
            <person name="Gram L."/>
            <person name="Machado H."/>
        </authorList>
    </citation>
    <scope>NUCLEOTIDE SEQUENCE [LARGE SCALE GENOMIC DNA]</scope>
    <source>
        <strain evidence="12 13">S3663</strain>
    </source>
</reference>
<name>A0A5R9Q171_9GAMM</name>
<sequence length="154" mass="17248">MTAGNKQKSRGFTMIELLITLGLVSILAMLAAPSFAQFIKQERLTKTANQLNAVYRYARSEAVKRAQTVILTKQDTSWLVEIEVAGGRETLRQFDSNYPTVNAELVNRMIRSTGELNLQSNILISDNDTNTDDYRLCILRSGQSWLGKAEENCA</sequence>
<evidence type="ECO:0000256" key="10">
    <source>
        <dbReference type="ARBA" id="ARBA00030775"/>
    </source>
</evidence>
<accession>A0A5R9Q171</accession>
<dbReference type="Proteomes" id="UP000309186">
    <property type="component" value="Unassembled WGS sequence"/>
</dbReference>
<evidence type="ECO:0000256" key="7">
    <source>
        <dbReference type="ARBA" id="ARBA00022989"/>
    </source>
</evidence>
<protein>
    <recommendedName>
        <fullName evidence="2">Type II secretion system protein H</fullName>
    </recommendedName>
    <alternativeName>
        <fullName evidence="10">General secretion pathway protein H</fullName>
    </alternativeName>
</protein>
<dbReference type="InterPro" id="IPR012902">
    <property type="entry name" value="N_methyl_site"/>
</dbReference>
<dbReference type="GO" id="GO:0015627">
    <property type="term" value="C:type II protein secretion system complex"/>
    <property type="evidence" value="ECO:0007669"/>
    <property type="project" value="InterPro"/>
</dbReference>
<evidence type="ECO:0000259" key="11">
    <source>
        <dbReference type="Pfam" id="PF12019"/>
    </source>
</evidence>
<comment type="subcellular location">
    <subcellularLocation>
        <location evidence="1">Cell inner membrane</location>
        <topology evidence="1">Single-pass membrane protein</topology>
    </subcellularLocation>
</comment>
<keyword evidence="8" id="KW-0472">Membrane</keyword>
<evidence type="ECO:0000256" key="9">
    <source>
        <dbReference type="ARBA" id="ARBA00025772"/>
    </source>
</evidence>
<keyword evidence="5" id="KW-0997">Cell inner membrane</keyword>
<dbReference type="Pfam" id="PF12019">
    <property type="entry name" value="GspH"/>
    <property type="match status" value="1"/>
</dbReference>
<dbReference type="InterPro" id="IPR022346">
    <property type="entry name" value="T2SS_GspH"/>
</dbReference>
<evidence type="ECO:0000313" key="13">
    <source>
        <dbReference type="Proteomes" id="UP000309186"/>
    </source>
</evidence>
<dbReference type="SUPFAM" id="SSF54523">
    <property type="entry name" value="Pili subunits"/>
    <property type="match status" value="1"/>
</dbReference>
<dbReference type="RefSeq" id="WP_138481598.1">
    <property type="nucleotide sequence ID" value="NZ_PPSW01000016.1"/>
</dbReference>